<comment type="caution">
    <text evidence="1">The sequence shown here is derived from an EMBL/GenBank/DDBJ whole genome shotgun (WGS) entry which is preliminary data.</text>
</comment>
<accession>A0A923RTJ8</accession>
<proteinExistence type="predicted"/>
<protein>
    <submittedName>
        <fullName evidence="1">Uncharacterized protein</fullName>
    </submittedName>
</protein>
<sequence length="56" mass="6860">MSRKIRKIEKHFKVFCEGDTEYHYIDAMKVNMIWNWEKLGRRGSNINEFFDVITSF</sequence>
<dbReference type="RefSeq" id="WP_186867377.1">
    <property type="nucleotide sequence ID" value="NZ_JACOPH010000010.1"/>
</dbReference>
<dbReference type="Proteomes" id="UP000606720">
    <property type="component" value="Unassembled WGS sequence"/>
</dbReference>
<reference evidence="1" key="1">
    <citation type="submission" date="2020-08" db="EMBL/GenBank/DDBJ databases">
        <title>Genome public.</title>
        <authorList>
            <person name="Liu C."/>
            <person name="Sun Q."/>
        </authorList>
    </citation>
    <scope>NUCLEOTIDE SEQUENCE</scope>
    <source>
        <strain evidence="1">BX1005</strain>
    </source>
</reference>
<dbReference type="AlphaFoldDB" id="A0A923RTJ8"/>
<evidence type="ECO:0000313" key="1">
    <source>
        <dbReference type="EMBL" id="MBC5714757.1"/>
    </source>
</evidence>
<name>A0A923RTJ8_9FIRM</name>
<organism evidence="1 2">
    <name type="scientific">Roseburia zhanii</name>
    <dbReference type="NCBI Taxonomy" id="2763064"/>
    <lineage>
        <taxon>Bacteria</taxon>
        <taxon>Bacillati</taxon>
        <taxon>Bacillota</taxon>
        <taxon>Clostridia</taxon>
        <taxon>Lachnospirales</taxon>
        <taxon>Lachnospiraceae</taxon>
        <taxon>Roseburia</taxon>
    </lineage>
</organism>
<dbReference type="EMBL" id="JACOPH010000010">
    <property type="protein sequence ID" value="MBC5714757.1"/>
    <property type="molecule type" value="Genomic_DNA"/>
</dbReference>
<evidence type="ECO:0000313" key="2">
    <source>
        <dbReference type="Proteomes" id="UP000606720"/>
    </source>
</evidence>
<gene>
    <name evidence="1" type="ORF">H8S17_11200</name>
</gene>
<keyword evidence="2" id="KW-1185">Reference proteome</keyword>